<keyword evidence="2" id="KW-0813">Transport</keyword>
<evidence type="ECO:0000256" key="4">
    <source>
        <dbReference type="ARBA" id="ARBA00022989"/>
    </source>
</evidence>
<dbReference type="AlphaFoldDB" id="A0A420Q0L0"/>
<feature type="transmembrane region" description="Helical" evidence="6">
    <location>
        <begin position="69"/>
        <end position="88"/>
    </location>
</feature>
<evidence type="ECO:0000256" key="1">
    <source>
        <dbReference type="ARBA" id="ARBA00004141"/>
    </source>
</evidence>
<comment type="subcellular location">
    <subcellularLocation>
        <location evidence="1">Membrane</location>
        <topology evidence="1">Multi-pass membrane protein</topology>
    </subcellularLocation>
</comment>
<sequence>MLFCLTDLSGIVATSTGMPIVELILQATGSRAGTTFLTLMLAICFIHGTNGSITSASRLLYAMARDKDYVSAVIGIFAIFLTGYWVFYGKKTFQGPDLDVILGERPDLAEATDELAMEEKKVESPTE</sequence>
<dbReference type="Proteomes" id="UP000285860">
    <property type="component" value="Unassembled WGS sequence"/>
</dbReference>
<dbReference type="VEuPathDB" id="FungiDB:FOXG_16518"/>
<dbReference type="VEuPathDB" id="FungiDB:FOIG_14792"/>
<keyword evidence="3 6" id="KW-0812">Transmembrane</keyword>
<proteinExistence type="predicted"/>
<keyword evidence="5 6" id="KW-0472">Membrane</keyword>
<dbReference type="VEuPathDB" id="FungiDB:FOC4_g10002633"/>
<dbReference type="VEuPathDB" id="FungiDB:FOZG_16629"/>
<evidence type="ECO:0000256" key="3">
    <source>
        <dbReference type="ARBA" id="ARBA00022692"/>
    </source>
</evidence>
<dbReference type="EMBL" id="MRCY01000104">
    <property type="protein sequence ID" value="RKK98267.1"/>
    <property type="molecule type" value="Genomic_DNA"/>
</dbReference>
<dbReference type="PANTHER" id="PTHR45649:SF14">
    <property type="entry name" value="GABA PERMEASE"/>
    <property type="match status" value="1"/>
</dbReference>
<dbReference type="PANTHER" id="PTHR45649">
    <property type="entry name" value="AMINO-ACID PERMEASE BAT1"/>
    <property type="match status" value="1"/>
</dbReference>
<name>A0A420Q0L0_FUSOX</name>
<comment type="caution">
    <text evidence="7">The sequence shown here is derived from an EMBL/GenBank/DDBJ whole genome shotgun (WGS) entry which is preliminary data.</text>
</comment>
<evidence type="ECO:0000256" key="6">
    <source>
        <dbReference type="SAM" id="Phobius"/>
    </source>
</evidence>
<protein>
    <submittedName>
        <fullName evidence="7">Uncharacterized protein</fullName>
    </submittedName>
</protein>
<organism evidence="7 8">
    <name type="scientific">Fusarium oxysporum</name>
    <name type="common">Fusarium vascular wilt</name>
    <dbReference type="NCBI Taxonomy" id="5507"/>
    <lineage>
        <taxon>Eukaryota</taxon>
        <taxon>Fungi</taxon>
        <taxon>Dikarya</taxon>
        <taxon>Ascomycota</taxon>
        <taxon>Pezizomycotina</taxon>
        <taxon>Sordariomycetes</taxon>
        <taxon>Hypocreomycetidae</taxon>
        <taxon>Hypocreales</taxon>
        <taxon>Nectriaceae</taxon>
        <taxon>Fusarium</taxon>
        <taxon>Fusarium oxysporum species complex</taxon>
    </lineage>
</organism>
<dbReference type="VEuPathDB" id="FungiDB:FOC1_g10008877"/>
<evidence type="ECO:0000313" key="7">
    <source>
        <dbReference type="EMBL" id="RKK98267.1"/>
    </source>
</evidence>
<dbReference type="VEuPathDB" id="FungiDB:FOMG_13386"/>
<reference evidence="7 8" key="1">
    <citation type="journal article" date="2018" name="Sci. Rep.">
        <title>Characterisation of pathogen-specific regions and novel effector candidates in Fusarium oxysporum f. sp. cepae.</title>
        <authorList>
            <person name="Armitage A.D."/>
            <person name="Taylor A."/>
            <person name="Sobczyk M.K."/>
            <person name="Baxter L."/>
            <person name="Greenfield B.P."/>
            <person name="Bates H.J."/>
            <person name="Wilson F."/>
            <person name="Jackson A.C."/>
            <person name="Ott S."/>
            <person name="Harrison R.J."/>
            <person name="Clarkson J.P."/>
        </authorList>
    </citation>
    <scope>NUCLEOTIDE SEQUENCE [LARGE SCALE GENOMIC DNA]</scope>
    <source>
        <strain evidence="7 8">Fo_A28</strain>
    </source>
</reference>
<evidence type="ECO:0000256" key="2">
    <source>
        <dbReference type="ARBA" id="ARBA00022448"/>
    </source>
</evidence>
<dbReference type="Gene3D" id="1.20.1740.10">
    <property type="entry name" value="Amino acid/polyamine transporter I"/>
    <property type="match status" value="1"/>
</dbReference>
<keyword evidence="4 6" id="KW-1133">Transmembrane helix</keyword>
<evidence type="ECO:0000313" key="8">
    <source>
        <dbReference type="Proteomes" id="UP000285860"/>
    </source>
</evidence>
<gene>
    <name evidence="7" type="ORF">BFJ68_g13675</name>
</gene>
<dbReference type="GO" id="GO:0016020">
    <property type="term" value="C:membrane"/>
    <property type="evidence" value="ECO:0007669"/>
    <property type="project" value="UniProtKB-SubCell"/>
</dbReference>
<evidence type="ECO:0000256" key="5">
    <source>
        <dbReference type="ARBA" id="ARBA00023136"/>
    </source>
</evidence>
<dbReference type="GO" id="GO:0022857">
    <property type="term" value="F:transmembrane transporter activity"/>
    <property type="evidence" value="ECO:0007669"/>
    <property type="project" value="UniProtKB-ARBA"/>
</dbReference>
<feature type="transmembrane region" description="Helical" evidence="6">
    <location>
        <begin position="32"/>
        <end position="49"/>
    </location>
</feature>
<accession>A0A420Q0L0</accession>